<reference evidence="8 9" key="1">
    <citation type="submission" date="2020-08" db="EMBL/GenBank/DDBJ databases">
        <title>Sequencing the genomes of 1000 actinobacteria strains.</title>
        <authorList>
            <person name="Klenk H.-P."/>
        </authorList>
    </citation>
    <scope>NUCLEOTIDE SEQUENCE [LARGE SCALE GENOMIC DNA]</scope>
    <source>
        <strain evidence="8 9">DSM 102122</strain>
    </source>
</reference>
<dbReference type="Proteomes" id="UP000542813">
    <property type="component" value="Unassembled WGS sequence"/>
</dbReference>
<dbReference type="NCBIfam" id="TIGR01951">
    <property type="entry name" value="nusB"/>
    <property type="match status" value="1"/>
</dbReference>
<dbReference type="SUPFAM" id="SSF48013">
    <property type="entry name" value="NusB-like"/>
    <property type="match status" value="1"/>
</dbReference>
<keyword evidence="9" id="KW-1185">Reference proteome</keyword>
<evidence type="ECO:0000256" key="2">
    <source>
        <dbReference type="ARBA" id="ARBA00022814"/>
    </source>
</evidence>
<evidence type="ECO:0000256" key="6">
    <source>
        <dbReference type="HAMAP-Rule" id="MF_00073"/>
    </source>
</evidence>
<comment type="similarity">
    <text evidence="1 6">Belongs to the NusB family.</text>
</comment>
<evidence type="ECO:0000256" key="5">
    <source>
        <dbReference type="ARBA" id="ARBA00023163"/>
    </source>
</evidence>
<keyword evidence="5 6" id="KW-0804">Transcription</keyword>
<comment type="function">
    <text evidence="6">Involved in transcription antitermination. Required for transcription of ribosomal RNA (rRNA) genes. Binds specifically to the boxA antiterminator sequence of the ribosomal RNA (rrn) operons.</text>
</comment>
<gene>
    <name evidence="6" type="primary">nusB</name>
    <name evidence="8" type="ORF">HD601_005533</name>
</gene>
<keyword evidence="2 6" id="KW-0889">Transcription antitermination</keyword>
<organism evidence="8 9">
    <name type="scientific">Jiangella mangrovi</name>
    <dbReference type="NCBI Taxonomy" id="1524084"/>
    <lineage>
        <taxon>Bacteria</taxon>
        <taxon>Bacillati</taxon>
        <taxon>Actinomycetota</taxon>
        <taxon>Actinomycetes</taxon>
        <taxon>Jiangellales</taxon>
        <taxon>Jiangellaceae</taxon>
        <taxon>Jiangella</taxon>
    </lineage>
</organism>
<sequence>MPARSRARKRALDILYESEMRGLTLGATLSHRMAAATAGEPLNEYTVQLVEGVIAHRDRIDELIATYAEGWTLERMPAVDRNVLRIGVYEVLYRDDVPDPVALDEAVSLARDLSTDQSPTFVNGLLGRLVAIKPSLSA</sequence>
<keyword evidence="4 6" id="KW-0805">Transcription regulation</keyword>
<dbReference type="PANTHER" id="PTHR11078:SF3">
    <property type="entry name" value="ANTITERMINATION NUSB DOMAIN-CONTAINING PROTEIN"/>
    <property type="match status" value="1"/>
</dbReference>
<dbReference type="RefSeq" id="WP_184827374.1">
    <property type="nucleotide sequence ID" value="NZ_JACHMM010000001.1"/>
</dbReference>
<dbReference type="Pfam" id="PF01029">
    <property type="entry name" value="NusB"/>
    <property type="match status" value="1"/>
</dbReference>
<comment type="caution">
    <text evidence="8">The sequence shown here is derived from an EMBL/GenBank/DDBJ whole genome shotgun (WGS) entry which is preliminary data.</text>
</comment>
<keyword evidence="3 6" id="KW-0694">RNA-binding</keyword>
<dbReference type="InterPro" id="IPR035926">
    <property type="entry name" value="NusB-like_sf"/>
</dbReference>
<name>A0A7W9GWC5_9ACTN</name>
<feature type="domain" description="NusB/RsmB/TIM44" evidence="7">
    <location>
        <begin position="6"/>
        <end position="129"/>
    </location>
</feature>
<evidence type="ECO:0000313" key="8">
    <source>
        <dbReference type="EMBL" id="MBB5790958.1"/>
    </source>
</evidence>
<dbReference type="InterPro" id="IPR011605">
    <property type="entry name" value="NusB_fam"/>
</dbReference>
<proteinExistence type="inferred from homology"/>
<evidence type="ECO:0000256" key="3">
    <source>
        <dbReference type="ARBA" id="ARBA00022884"/>
    </source>
</evidence>
<dbReference type="Gene3D" id="1.10.940.10">
    <property type="entry name" value="NusB-like"/>
    <property type="match status" value="1"/>
</dbReference>
<dbReference type="EMBL" id="JACHMM010000001">
    <property type="protein sequence ID" value="MBB5790958.1"/>
    <property type="molecule type" value="Genomic_DNA"/>
</dbReference>
<dbReference type="AlphaFoldDB" id="A0A7W9GWC5"/>
<dbReference type="GO" id="GO:0003723">
    <property type="term" value="F:RNA binding"/>
    <property type="evidence" value="ECO:0007669"/>
    <property type="project" value="UniProtKB-UniRule"/>
</dbReference>
<evidence type="ECO:0000256" key="4">
    <source>
        <dbReference type="ARBA" id="ARBA00023015"/>
    </source>
</evidence>
<evidence type="ECO:0000259" key="7">
    <source>
        <dbReference type="Pfam" id="PF01029"/>
    </source>
</evidence>
<evidence type="ECO:0000256" key="1">
    <source>
        <dbReference type="ARBA" id="ARBA00005952"/>
    </source>
</evidence>
<dbReference type="GO" id="GO:0005829">
    <property type="term" value="C:cytosol"/>
    <property type="evidence" value="ECO:0007669"/>
    <property type="project" value="TreeGrafter"/>
</dbReference>
<evidence type="ECO:0000313" key="9">
    <source>
        <dbReference type="Proteomes" id="UP000542813"/>
    </source>
</evidence>
<accession>A0A7W9GWC5</accession>
<dbReference type="HAMAP" id="MF_00073">
    <property type="entry name" value="NusB"/>
    <property type="match status" value="1"/>
</dbReference>
<dbReference type="PANTHER" id="PTHR11078">
    <property type="entry name" value="N UTILIZATION SUBSTANCE PROTEIN B-RELATED"/>
    <property type="match status" value="1"/>
</dbReference>
<dbReference type="GO" id="GO:0006353">
    <property type="term" value="P:DNA-templated transcription termination"/>
    <property type="evidence" value="ECO:0007669"/>
    <property type="project" value="UniProtKB-UniRule"/>
</dbReference>
<dbReference type="GO" id="GO:0031564">
    <property type="term" value="P:transcription antitermination"/>
    <property type="evidence" value="ECO:0007669"/>
    <property type="project" value="UniProtKB-KW"/>
</dbReference>
<dbReference type="InterPro" id="IPR006027">
    <property type="entry name" value="NusB_RsmB_TIM44"/>
</dbReference>
<protein>
    <recommendedName>
        <fullName evidence="6">Transcription antitermination protein NusB</fullName>
    </recommendedName>
    <alternativeName>
        <fullName evidence="6">Antitermination factor NusB</fullName>
    </alternativeName>
</protein>